<sequence length="49" mass="5695">MLKISISMYCRQDKFFAADSEMLKEIEVSELIFLFSANVILKRCFISGK</sequence>
<organism evidence="1 2">
    <name type="scientific">Aquipluma nitroreducens</name>
    <dbReference type="NCBI Taxonomy" id="2010828"/>
    <lineage>
        <taxon>Bacteria</taxon>
        <taxon>Pseudomonadati</taxon>
        <taxon>Bacteroidota</taxon>
        <taxon>Bacteroidia</taxon>
        <taxon>Marinilabiliales</taxon>
        <taxon>Prolixibacteraceae</taxon>
        <taxon>Aquipluma</taxon>
    </lineage>
</organism>
<evidence type="ECO:0000313" key="1">
    <source>
        <dbReference type="EMBL" id="BBE18985.1"/>
    </source>
</evidence>
<name>A0A5K7SBW5_9BACT</name>
<keyword evidence="2" id="KW-1185">Reference proteome</keyword>
<evidence type="ECO:0000313" key="2">
    <source>
        <dbReference type="Proteomes" id="UP001193389"/>
    </source>
</evidence>
<reference evidence="1" key="1">
    <citation type="journal article" date="2020" name="Int. J. Syst. Evol. Microbiol.">
        <title>Aquipluma nitroreducens gen. nov. sp. nov., a novel facultatively anaerobic bacterium isolated from a freshwater lake.</title>
        <authorList>
            <person name="Watanabe M."/>
            <person name="Kojima H."/>
            <person name="Fukui M."/>
        </authorList>
    </citation>
    <scope>NUCLEOTIDE SEQUENCE</scope>
    <source>
        <strain evidence="1">MeG22</strain>
    </source>
</reference>
<dbReference type="Proteomes" id="UP001193389">
    <property type="component" value="Chromosome"/>
</dbReference>
<dbReference type="KEGG" id="anf:AQPE_3158"/>
<dbReference type="EMBL" id="AP018694">
    <property type="protein sequence ID" value="BBE18985.1"/>
    <property type="molecule type" value="Genomic_DNA"/>
</dbReference>
<gene>
    <name evidence="1" type="ORF">AQPE_3158</name>
</gene>
<dbReference type="AlphaFoldDB" id="A0A5K7SBW5"/>
<proteinExistence type="predicted"/>
<protein>
    <submittedName>
        <fullName evidence="1">Uncharacterized protein</fullName>
    </submittedName>
</protein>
<accession>A0A5K7SBW5</accession>